<dbReference type="AlphaFoldDB" id="A0ABD1WPM9"/>
<protein>
    <submittedName>
        <fullName evidence="1">Uncharacterized protein</fullName>
    </submittedName>
</protein>
<name>A0ABD1WPM9_9LAMI</name>
<proteinExistence type="predicted"/>
<dbReference type="Proteomes" id="UP001604277">
    <property type="component" value="Unassembled WGS sequence"/>
</dbReference>
<reference evidence="2" key="1">
    <citation type="submission" date="2024-07" db="EMBL/GenBank/DDBJ databases">
        <title>Two chromosome-level genome assemblies of Korean endemic species Abeliophyllum distichum and Forsythia ovata (Oleaceae).</title>
        <authorList>
            <person name="Jang H."/>
        </authorList>
    </citation>
    <scope>NUCLEOTIDE SEQUENCE [LARGE SCALE GENOMIC DNA]</scope>
</reference>
<gene>
    <name evidence="1" type="ORF">Fot_05248</name>
</gene>
<accession>A0ABD1WPM9</accession>
<sequence length="103" mass="11930">MEEEVMNNGEEVMGSSLTMEKVAAAKQFIENHYKNQMKSIQERKESHSPLSPIKTITNMPITSFHFHAIEIEISNNPNPLLYLRLCRLYIYYINSDNIVVAIK</sequence>
<organism evidence="1 2">
    <name type="scientific">Forsythia ovata</name>
    <dbReference type="NCBI Taxonomy" id="205694"/>
    <lineage>
        <taxon>Eukaryota</taxon>
        <taxon>Viridiplantae</taxon>
        <taxon>Streptophyta</taxon>
        <taxon>Embryophyta</taxon>
        <taxon>Tracheophyta</taxon>
        <taxon>Spermatophyta</taxon>
        <taxon>Magnoliopsida</taxon>
        <taxon>eudicotyledons</taxon>
        <taxon>Gunneridae</taxon>
        <taxon>Pentapetalae</taxon>
        <taxon>asterids</taxon>
        <taxon>lamiids</taxon>
        <taxon>Lamiales</taxon>
        <taxon>Oleaceae</taxon>
        <taxon>Forsythieae</taxon>
        <taxon>Forsythia</taxon>
    </lineage>
</organism>
<keyword evidence="2" id="KW-1185">Reference proteome</keyword>
<evidence type="ECO:0000313" key="1">
    <source>
        <dbReference type="EMBL" id="KAL2551629.1"/>
    </source>
</evidence>
<comment type="caution">
    <text evidence="1">The sequence shown here is derived from an EMBL/GenBank/DDBJ whole genome shotgun (WGS) entry which is preliminary data.</text>
</comment>
<dbReference type="EMBL" id="JBFOLJ010000002">
    <property type="protein sequence ID" value="KAL2551629.1"/>
    <property type="molecule type" value="Genomic_DNA"/>
</dbReference>
<evidence type="ECO:0000313" key="2">
    <source>
        <dbReference type="Proteomes" id="UP001604277"/>
    </source>
</evidence>